<dbReference type="EMBL" id="CACRTG010000015">
    <property type="protein sequence ID" value="VYT14126.1"/>
    <property type="molecule type" value="Genomic_DNA"/>
</dbReference>
<gene>
    <name evidence="2" type="ORF">CNLFYP112_01967</name>
</gene>
<sequence length="572" mass="64497">MKQKKYYVSLLSFFLAITILLTSCSSPSIPTNANTAFQNFTRNLFEQDVVSTTIGLHYTLQNPESYGIKEIPITYGSFDVDETASYAALENCSAVLDKFSYDTLSKENQITYDVLSSYLDTAKKGIPYSLYEEPLSPVTGIQAQLPVLLAEYQFFSAKDIETYLALLKTTPQYFDSLIQFEQKKSDAGLFMADYTVDSILEQCNAFLAMGDSNYLLSTFEERLSALENLTAEQKQSYISQNHELVSSSILPAYEHLVSALTKLKGSGKNTKGLCNLPNGKDYYAYLVSRDTGSPHTVEEIQKRIYAQISSDLIDMQTVAAKNPTLSQETSVTYNVPPSAIIQDLEQNITDAFPKPANVTTRIKYVPDALEPYLSPAFYMIPSIDNTSENVIYINQAHTMEDIRLFTTLAHEGYPGHLYQTTYYANTNPDPLRNLLNFSGYVEGWATYAEMCSYYLSSLEKPYATLLQKNSSVLLGLYAAADIGIHYDNWSLAQTTQFFTSYGIKDEKAIREIYELIISDPANYLKYYVGYVEILDLKKASLKKKKEKFSQKKFHKAILDIGPAPFDVVEKWL</sequence>
<name>A0A6N2UFH9_9FIRM</name>
<reference evidence="2" key="1">
    <citation type="submission" date="2019-11" db="EMBL/GenBank/DDBJ databases">
        <authorList>
            <person name="Feng L."/>
        </authorList>
    </citation>
    <scope>NUCLEOTIDE SEQUENCE</scope>
    <source>
        <strain evidence="2">CnexileLFYP112</strain>
    </source>
</reference>
<evidence type="ECO:0000313" key="2">
    <source>
        <dbReference type="EMBL" id="VYT14126.1"/>
    </source>
</evidence>
<proteinExistence type="predicted"/>
<protein>
    <recommendedName>
        <fullName evidence="3">DUF885 domain-containing protein</fullName>
    </recommendedName>
</protein>
<dbReference type="PROSITE" id="PS51257">
    <property type="entry name" value="PROKAR_LIPOPROTEIN"/>
    <property type="match status" value="1"/>
</dbReference>
<accession>A0A6N2UFH9</accession>
<organism evidence="2">
    <name type="scientific">[Clostridium] nexile</name>
    <dbReference type="NCBI Taxonomy" id="29361"/>
    <lineage>
        <taxon>Bacteria</taxon>
        <taxon>Bacillati</taxon>
        <taxon>Bacillota</taxon>
        <taxon>Clostridia</taxon>
        <taxon>Lachnospirales</taxon>
        <taxon>Lachnospiraceae</taxon>
        <taxon>Tyzzerella</taxon>
    </lineage>
</organism>
<dbReference type="Pfam" id="PF05960">
    <property type="entry name" value="DUF885"/>
    <property type="match status" value="1"/>
</dbReference>
<evidence type="ECO:0008006" key="3">
    <source>
        <dbReference type="Google" id="ProtNLM"/>
    </source>
</evidence>
<keyword evidence="1" id="KW-0732">Signal</keyword>
<feature type="chain" id="PRO_5039526146" description="DUF885 domain-containing protein" evidence="1">
    <location>
        <begin position="31"/>
        <end position="572"/>
    </location>
</feature>
<feature type="signal peptide" evidence="1">
    <location>
        <begin position="1"/>
        <end position="30"/>
    </location>
</feature>
<dbReference type="InterPro" id="IPR010281">
    <property type="entry name" value="DUF885"/>
</dbReference>
<dbReference type="PANTHER" id="PTHR33361:SF2">
    <property type="entry name" value="DUF885 DOMAIN-CONTAINING PROTEIN"/>
    <property type="match status" value="1"/>
</dbReference>
<dbReference type="PANTHER" id="PTHR33361">
    <property type="entry name" value="GLR0591 PROTEIN"/>
    <property type="match status" value="1"/>
</dbReference>
<evidence type="ECO:0000256" key="1">
    <source>
        <dbReference type="SAM" id="SignalP"/>
    </source>
</evidence>
<dbReference type="AlphaFoldDB" id="A0A6N2UFH9"/>